<dbReference type="AlphaFoldDB" id="A0A5C8NPU8"/>
<evidence type="ECO:0000313" key="10">
    <source>
        <dbReference type="EMBL" id="TXL62935.1"/>
    </source>
</evidence>
<evidence type="ECO:0000256" key="6">
    <source>
        <dbReference type="ARBA" id="ARBA00023136"/>
    </source>
</evidence>
<dbReference type="PANTHER" id="PTHR30353">
    <property type="entry name" value="INNER MEMBRANE PROTEIN DEDA-RELATED"/>
    <property type="match status" value="1"/>
</dbReference>
<evidence type="ECO:0000256" key="2">
    <source>
        <dbReference type="ARBA" id="ARBA00010792"/>
    </source>
</evidence>
<feature type="transmembrane region" description="Helical" evidence="7">
    <location>
        <begin position="169"/>
        <end position="192"/>
    </location>
</feature>
<keyword evidence="5 7" id="KW-1133">Transmembrane helix</keyword>
<sequence length="229" mass="24215">MDALQSTLLGLPGPLAYAIVGLLVFGEAALFFGFVLPGETAVLLGGVLASLGTLSLPVLLCVVVAAAVAGDTVGYLVGRRFGPRLLAMPLLRRHANRLAGAQERLRERGGWAVFFGRFTAFLRAVMPGIAGSSRMPWRRFATFNAMGGVIWGGGITLLGYALGGSYARALPWLGRSGVAALTIFAIVVLVAWRRRRKLSDGGAGAARVYEPDPRAARSEPCPREPVRSP</sequence>
<proteinExistence type="inferred from homology"/>
<evidence type="ECO:0000313" key="11">
    <source>
        <dbReference type="Proteomes" id="UP000321571"/>
    </source>
</evidence>
<feature type="domain" description="VTT" evidence="9">
    <location>
        <begin position="36"/>
        <end position="160"/>
    </location>
</feature>
<keyword evidence="4 7" id="KW-0812">Transmembrane</keyword>
<name>A0A5C8NPU8_9ACTN</name>
<dbReference type="Pfam" id="PF09335">
    <property type="entry name" value="VTT_dom"/>
    <property type="match status" value="1"/>
</dbReference>
<keyword evidence="11" id="KW-1185">Reference proteome</keyword>
<feature type="transmembrane region" description="Helical" evidence="7">
    <location>
        <begin position="43"/>
        <end position="69"/>
    </location>
</feature>
<gene>
    <name evidence="10" type="ORF">FHP06_01470</name>
</gene>
<feature type="transmembrane region" description="Helical" evidence="7">
    <location>
        <begin position="111"/>
        <end position="131"/>
    </location>
</feature>
<keyword evidence="3 7" id="KW-1003">Cell membrane</keyword>
<protein>
    <submittedName>
        <fullName evidence="10">DedA family protein</fullName>
    </submittedName>
</protein>
<evidence type="ECO:0000256" key="8">
    <source>
        <dbReference type="SAM" id="MobiDB-lite"/>
    </source>
</evidence>
<feature type="region of interest" description="Disordered" evidence="8">
    <location>
        <begin position="201"/>
        <end position="229"/>
    </location>
</feature>
<dbReference type="OrthoDB" id="9813426at2"/>
<dbReference type="InterPro" id="IPR032816">
    <property type="entry name" value="VTT_dom"/>
</dbReference>
<evidence type="ECO:0000256" key="1">
    <source>
        <dbReference type="ARBA" id="ARBA00004651"/>
    </source>
</evidence>
<dbReference type="InterPro" id="IPR032818">
    <property type="entry name" value="DedA-like"/>
</dbReference>
<feature type="compositionally biased region" description="Basic and acidic residues" evidence="8">
    <location>
        <begin position="209"/>
        <end position="229"/>
    </location>
</feature>
<evidence type="ECO:0000259" key="9">
    <source>
        <dbReference type="Pfam" id="PF09335"/>
    </source>
</evidence>
<reference evidence="10 11" key="1">
    <citation type="submission" date="2019-06" db="EMBL/GenBank/DDBJ databases">
        <title>Aeromicrobium sp. nov., isolated from a maize field.</title>
        <authorList>
            <person name="Lin S.-Y."/>
            <person name="Tsai C.-F."/>
            <person name="Young C.-C."/>
        </authorList>
    </citation>
    <scope>NUCLEOTIDE SEQUENCE [LARGE SCALE GENOMIC DNA]</scope>
    <source>
        <strain evidence="10 11">CC-CFT486</strain>
    </source>
</reference>
<evidence type="ECO:0000256" key="3">
    <source>
        <dbReference type="ARBA" id="ARBA00022475"/>
    </source>
</evidence>
<dbReference type="GO" id="GO:0005886">
    <property type="term" value="C:plasma membrane"/>
    <property type="evidence" value="ECO:0007669"/>
    <property type="project" value="UniProtKB-SubCell"/>
</dbReference>
<dbReference type="EMBL" id="VDUX01000001">
    <property type="protein sequence ID" value="TXL62935.1"/>
    <property type="molecule type" value="Genomic_DNA"/>
</dbReference>
<comment type="similarity">
    <text evidence="2 7">Belongs to the DedA family.</text>
</comment>
<evidence type="ECO:0000256" key="5">
    <source>
        <dbReference type="ARBA" id="ARBA00022989"/>
    </source>
</evidence>
<feature type="transmembrane region" description="Helical" evidence="7">
    <location>
        <begin position="15"/>
        <end position="36"/>
    </location>
</feature>
<accession>A0A5C8NPU8</accession>
<evidence type="ECO:0000256" key="4">
    <source>
        <dbReference type="ARBA" id="ARBA00022692"/>
    </source>
</evidence>
<organism evidence="10 11">
    <name type="scientific">Aeromicrobium terrae</name>
    <dbReference type="NCBI Taxonomy" id="2498846"/>
    <lineage>
        <taxon>Bacteria</taxon>
        <taxon>Bacillati</taxon>
        <taxon>Actinomycetota</taxon>
        <taxon>Actinomycetes</taxon>
        <taxon>Propionibacteriales</taxon>
        <taxon>Nocardioidaceae</taxon>
        <taxon>Aeromicrobium</taxon>
    </lineage>
</organism>
<dbReference type="Proteomes" id="UP000321571">
    <property type="component" value="Unassembled WGS sequence"/>
</dbReference>
<keyword evidence="6 7" id="KW-0472">Membrane</keyword>
<evidence type="ECO:0000256" key="7">
    <source>
        <dbReference type="RuleBase" id="RU367016"/>
    </source>
</evidence>
<comment type="subcellular location">
    <subcellularLocation>
        <location evidence="1 7">Cell membrane</location>
        <topology evidence="1 7">Multi-pass membrane protein</topology>
    </subcellularLocation>
</comment>
<dbReference type="PANTHER" id="PTHR30353:SF15">
    <property type="entry name" value="INNER MEMBRANE PROTEIN YABI"/>
    <property type="match status" value="1"/>
</dbReference>
<feature type="transmembrane region" description="Helical" evidence="7">
    <location>
        <begin position="143"/>
        <end position="163"/>
    </location>
</feature>
<comment type="caution">
    <text evidence="10">The sequence shown here is derived from an EMBL/GenBank/DDBJ whole genome shotgun (WGS) entry which is preliminary data.</text>
</comment>